<dbReference type="RefSeq" id="WP_151970351.1">
    <property type="nucleotide sequence ID" value="NZ_AP019860.1"/>
</dbReference>
<proteinExistence type="predicted"/>
<dbReference type="EMBL" id="AP019860">
    <property type="protein sequence ID" value="BBM86286.1"/>
    <property type="molecule type" value="Genomic_DNA"/>
</dbReference>
<accession>A0A5S9F4Z0</accession>
<keyword evidence="1" id="KW-1133">Transmembrane helix</keyword>
<keyword evidence="1" id="KW-0812">Transmembrane</keyword>
<protein>
    <submittedName>
        <fullName evidence="2">Uncharacterized protein</fullName>
    </submittedName>
</protein>
<evidence type="ECO:0000256" key="1">
    <source>
        <dbReference type="SAM" id="Phobius"/>
    </source>
</evidence>
<dbReference type="KEGG" id="uam:UABAM_04672"/>
<dbReference type="AlphaFoldDB" id="A0A5S9F4Z0"/>
<sequence length="59" mass="6689">MDKAEFKSLWSKIAENDLDTKAKSYKTYTMVLIILGALFLMAIFLKRPASSLTNFKTPS</sequence>
<evidence type="ECO:0000313" key="3">
    <source>
        <dbReference type="Proteomes" id="UP000326354"/>
    </source>
</evidence>
<gene>
    <name evidence="2" type="ORF">UABAM_04672</name>
</gene>
<reference evidence="2 3" key="1">
    <citation type="submission" date="2019-08" db="EMBL/GenBank/DDBJ databases">
        <title>Complete genome sequence of Candidatus Uab amorphum.</title>
        <authorList>
            <person name="Shiratori T."/>
            <person name="Suzuki S."/>
            <person name="Kakizawa Y."/>
            <person name="Ishida K."/>
        </authorList>
    </citation>
    <scope>NUCLEOTIDE SEQUENCE [LARGE SCALE GENOMIC DNA]</scope>
    <source>
        <strain evidence="2 3">SRT547</strain>
    </source>
</reference>
<name>A0A5S9F4Z0_UABAM</name>
<organism evidence="2 3">
    <name type="scientific">Uabimicrobium amorphum</name>
    <dbReference type="NCBI Taxonomy" id="2596890"/>
    <lineage>
        <taxon>Bacteria</taxon>
        <taxon>Pseudomonadati</taxon>
        <taxon>Planctomycetota</taxon>
        <taxon>Candidatus Uabimicrobiia</taxon>
        <taxon>Candidatus Uabimicrobiales</taxon>
        <taxon>Candidatus Uabimicrobiaceae</taxon>
        <taxon>Candidatus Uabimicrobium</taxon>
    </lineage>
</organism>
<feature type="transmembrane region" description="Helical" evidence="1">
    <location>
        <begin position="27"/>
        <end position="45"/>
    </location>
</feature>
<keyword evidence="3" id="KW-1185">Reference proteome</keyword>
<keyword evidence="1" id="KW-0472">Membrane</keyword>
<evidence type="ECO:0000313" key="2">
    <source>
        <dbReference type="EMBL" id="BBM86286.1"/>
    </source>
</evidence>
<dbReference type="Proteomes" id="UP000326354">
    <property type="component" value="Chromosome"/>
</dbReference>